<evidence type="ECO:0000313" key="4">
    <source>
        <dbReference type="EMBL" id="RGK80549.1"/>
    </source>
</evidence>
<sequence>MAASYVIPIGQLDCWALGGLLALNIKEKGKSNVVMLLEITLGILGIVGLTIYNAFLSGCSIGESYQLWHSSGGYVHNILTGNIHFVIALLSVGILRFCIDTTRHHPILSSAPLVALGGMTYELYCFHYPIKVFVKHLIQNDYLMVIAALIATCIVTLLWSRYAMPVFKKIIK</sequence>
<dbReference type="Proteomes" id="UP000466952">
    <property type="component" value="Unassembled WGS sequence"/>
</dbReference>
<organism evidence="2 5">
    <name type="scientific">Bacteroides uniformis</name>
    <dbReference type="NCBI Taxonomy" id="820"/>
    <lineage>
        <taxon>Bacteria</taxon>
        <taxon>Pseudomonadati</taxon>
        <taxon>Bacteroidota</taxon>
        <taxon>Bacteroidia</taxon>
        <taxon>Bacteroidales</taxon>
        <taxon>Bacteroidaceae</taxon>
        <taxon>Bacteroides</taxon>
    </lineage>
</organism>
<reference evidence="4 6" key="2">
    <citation type="submission" date="2018-08" db="EMBL/GenBank/DDBJ databases">
        <title>A genome reference for cultivated species of the human gut microbiota.</title>
        <authorList>
            <person name="Zou Y."/>
            <person name="Xue W."/>
            <person name="Luo G."/>
        </authorList>
    </citation>
    <scope>NUCLEOTIDE SEQUENCE [LARGE SCALE GENOMIC DNA]</scope>
    <source>
        <strain evidence="4 6">TF09-22</strain>
    </source>
</reference>
<evidence type="ECO:0008006" key="8">
    <source>
        <dbReference type="Google" id="ProtNLM"/>
    </source>
</evidence>
<proteinExistence type="predicted"/>
<keyword evidence="1" id="KW-0812">Transmembrane</keyword>
<dbReference type="EMBL" id="QSRB01000024">
    <property type="protein sequence ID" value="RGK80549.1"/>
    <property type="molecule type" value="Genomic_DNA"/>
</dbReference>
<reference evidence="3 7" key="3">
    <citation type="journal article" date="2019" name="Nat. Med.">
        <title>A library of human gut bacterial isolates paired with longitudinal multiomics data enables mechanistic microbiome research.</title>
        <authorList>
            <person name="Poyet M."/>
            <person name="Groussin M."/>
            <person name="Gibbons S.M."/>
            <person name="Avila-Pacheco J."/>
            <person name="Jiang X."/>
            <person name="Kearney S.M."/>
            <person name="Perrotta A.R."/>
            <person name="Berdy B."/>
            <person name="Zhao S."/>
            <person name="Lieberman T.D."/>
            <person name="Swanson P.K."/>
            <person name="Smith M."/>
            <person name="Roesemann S."/>
            <person name="Alexander J.E."/>
            <person name="Rich S.A."/>
            <person name="Livny J."/>
            <person name="Vlamakis H."/>
            <person name="Clish C."/>
            <person name="Bullock K."/>
            <person name="Deik A."/>
            <person name="Scott J."/>
            <person name="Pierce K.A."/>
            <person name="Xavier R.J."/>
            <person name="Alm E.J."/>
        </authorList>
    </citation>
    <scope>NUCLEOTIDE SEQUENCE [LARGE SCALE GENOMIC DNA]</scope>
    <source>
        <strain evidence="3 7">BIOML-A11</strain>
    </source>
</reference>
<evidence type="ECO:0000313" key="6">
    <source>
        <dbReference type="Proteomes" id="UP000260874"/>
    </source>
</evidence>
<feature type="transmembrane region" description="Helical" evidence="1">
    <location>
        <begin position="111"/>
        <end position="130"/>
    </location>
</feature>
<evidence type="ECO:0000256" key="1">
    <source>
        <dbReference type="SAM" id="Phobius"/>
    </source>
</evidence>
<reference evidence="2 5" key="1">
    <citation type="submission" date="2015-09" db="EMBL/GenBank/DDBJ databases">
        <authorList>
            <consortium name="Pathogen Informatics"/>
        </authorList>
    </citation>
    <scope>NUCLEOTIDE SEQUENCE [LARGE SCALE GENOMIC DNA]</scope>
    <source>
        <strain evidence="2 5">2789STDY5608791</strain>
    </source>
</reference>
<feature type="transmembrane region" description="Helical" evidence="1">
    <location>
        <begin position="75"/>
        <end position="99"/>
    </location>
</feature>
<feature type="transmembrane region" description="Helical" evidence="1">
    <location>
        <begin position="142"/>
        <end position="162"/>
    </location>
</feature>
<evidence type="ECO:0000313" key="3">
    <source>
        <dbReference type="EMBL" id="KAB4211582.1"/>
    </source>
</evidence>
<dbReference type="Proteomes" id="UP000260874">
    <property type="component" value="Unassembled WGS sequence"/>
</dbReference>
<evidence type="ECO:0000313" key="7">
    <source>
        <dbReference type="Proteomes" id="UP000466952"/>
    </source>
</evidence>
<keyword evidence="1" id="KW-0472">Membrane</keyword>
<evidence type="ECO:0000313" key="5">
    <source>
        <dbReference type="Proteomes" id="UP000095419"/>
    </source>
</evidence>
<dbReference type="EMBL" id="WCTR01000009">
    <property type="protein sequence ID" value="KAB4211582.1"/>
    <property type="molecule type" value="Genomic_DNA"/>
</dbReference>
<name>A0A174FBB7_BACUN</name>
<accession>A0A174FBB7</accession>
<dbReference type="Proteomes" id="UP000095419">
    <property type="component" value="Unassembled WGS sequence"/>
</dbReference>
<evidence type="ECO:0000313" key="2">
    <source>
        <dbReference type="EMBL" id="CUO47572.1"/>
    </source>
</evidence>
<dbReference type="AlphaFoldDB" id="A0A174FBB7"/>
<feature type="transmembrane region" description="Helical" evidence="1">
    <location>
        <begin position="35"/>
        <end position="55"/>
    </location>
</feature>
<dbReference type="EMBL" id="CYZF01000004">
    <property type="protein sequence ID" value="CUO47572.1"/>
    <property type="molecule type" value="Genomic_DNA"/>
</dbReference>
<dbReference type="RefSeq" id="WP_005836361.1">
    <property type="nucleotide sequence ID" value="NZ_CAXSSZ010000033.1"/>
</dbReference>
<keyword evidence="1" id="KW-1133">Transmembrane helix</keyword>
<gene>
    <name evidence="4" type="ORF">DXC91_19340</name>
    <name evidence="2" type="ORF">ERS417307_01799</name>
    <name evidence="3" type="ORF">GAP55_13725</name>
</gene>
<protein>
    <recommendedName>
        <fullName evidence="8">Acyltransferase</fullName>
    </recommendedName>
</protein>